<name>A0A5C6LS62_9BACT</name>
<dbReference type="Proteomes" id="UP000318815">
    <property type="component" value="Unassembled WGS sequence"/>
</dbReference>
<accession>A0A5C6LS62</accession>
<gene>
    <name evidence="1" type="ORF">FEF09_20905</name>
</gene>
<proteinExistence type="predicted"/>
<evidence type="ECO:0000313" key="1">
    <source>
        <dbReference type="EMBL" id="TWV98031.1"/>
    </source>
</evidence>
<protein>
    <submittedName>
        <fullName evidence="1">Uncharacterized protein</fullName>
    </submittedName>
</protein>
<reference evidence="1 2" key="1">
    <citation type="submission" date="2019-08" db="EMBL/GenBank/DDBJ databases">
        <title>Whole genome sequencing of chitin degrading bacteria Chitinophaga pinensis YS16.</title>
        <authorList>
            <person name="Singh R.P."/>
            <person name="Manchanda G."/>
            <person name="Maurya I.K."/>
            <person name="Joshi N.K."/>
            <person name="Srivastava A.K."/>
        </authorList>
    </citation>
    <scope>NUCLEOTIDE SEQUENCE [LARGE SCALE GENOMIC DNA]</scope>
    <source>
        <strain evidence="1 2">YS-16</strain>
    </source>
</reference>
<dbReference type="RefSeq" id="WP_146306907.1">
    <property type="nucleotide sequence ID" value="NZ_VOHS01000026.1"/>
</dbReference>
<dbReference type="EMBL" id="VOHS01000026">
    <property type="protein sequence ID" value="TWV98031.1"/>
    <property type="molecule type" value="Genomic_DNA"/>
</dbReference>
<dbReference type="OrthoDB" id="1235043at2"/>
<evidence type="ECO:0000313" key="2">
    <source>
        <dbReference type="Proteomes" id="UP000318815"/>
    </source>
</evidence>
<dbReference type="AlphaFoldDB" id="A0A5C6LS62"/>
<keyword evidence="2" id="KW-1185">Reference proteome</keyword>
<sequence>MDEQAGNVTTQITYEVISPQIEQGDTNKLNLLKRILPEDKQVQHDIQRYHDRQKYPEANIKTTQGFRLREDIEWYGATASMQQLLFVGKLSARVFVLRMTLQGHQKYYSWESRHLAEQVRRKREVTLQPYFPISGNMRHSKLTMFLKTNRGVIDIGVPDLPHVSPFHSHIKLDTTDFSAGQELLGVTNDLDSQPVLFIADKNTGELYLQDDNMEGEKVLTRCFNETNNEPVILLRGSAPYQIYGNDPFYLFQGNVYTE</sequence>
<organism evidence="1 2">
    <name type="scientific">Chitinophaga pinensis</name>
    <dbReference type="NCBI Taxonomy" id="79329"/>
    <lineage>
        <taxon>Bacteria</taxon>
        <taxon>Pseudomonadati</taxon>
        <taxon>Bacteroidota</taxon>
        <taxon>Chitinophagia</taxon>
        <taxon>Chitinophagales</taxon>
        <taxon>Chitinophagaceae</taxon>
        <taxon>Chitinophaga</taxon>
    </lineage>
</organism>
<comment type="caution">
    <text evidence="1">The sequence shown here is derived from an EMBL/GenBank/DDBJ whole genome shotgun (WGS) entry which is preliminary data.</text>
</comment>